<dbReference type="AlphaFoldDB" id="A0A9X0D7T2"/>
<evidence type="ECO:0000313" key="2">
    <source>
        <dbReference type="Proteomes" id="UP001163046"/>
    </source>
</evidence>
<accession>A0A9X0D7T2</accession>
<reference evidence="1" key="1">
    <citation type="submission" date="2023-01" db="EMBL/GenBank/DDBJ databases">
        <title>Genome assembly of the deep-sea coral Lophelia pertusa.</title>
        <authorList>
            <person name="Herrera S."/>
            <person name="Cordes E."/>
        </authorList>
    </citation>
    <scope>NUCLEOTIDE SEQUENCE</scope>
    <source>
        <strain evidence="1">USNM1676648</strain>
        <tissue evidence="1">Polyp</tissue>
    </source>
</reference>
<comment type="caution">
    <text evidence="1">The sequence shown here is derived from an EMBL/GenBank/DDBJ whole genome shotgun (WGS) entry which is preliminary data.</text>
</comment>
<keyword evidence="2" id="KW-1185">Reference proteome</keyword>
<evidence type="ECO:0000313" key="1">
    <source>
        <dbReference type="EMBL" id="KAJ7388783.1"/>
    </source>
</evidence>
<sequence>MQGLYLPQCFFRGVISGVGRLFSGRLLQIRKTAQKKLCQTEKFRESSFSQGFRGRREALGTRLVSVSIVEYLGEPLETRAVDECFHISRSTYQTSTPDLLRE</sequence>
<name>A0A9X0D7T2_9CNID</name>
<protein>
    <submittedName>
        <fullName evidence="1">Uncharacterized protein</fullName>
    </submittedName>
</protein>
<dbReference type="EMBL" id="MU825450">
    <property type="protein sequence ID" value="KAJ7388783.1"/>
    <property type="molecule type" value="Genomic_DNA"/>
</dbReference>
<gene>
    <name evidence="1" type="ORF">OS493_035567</name>
</gene>
<dbReference type="Proteomes" id="UP001163046">
    <property type="component" value="Unassembled WGS sequence"/>
</dbReference>
<proteinExistence type="predicted"/>
<organism evidence="1 2">
    <name type="scientific">Desmophyllum pertusum</name>
    <dbReference type="NCBI Taxonomy" id="174260"/>
    <lineage>
        <taxon>Eukaryota</taxon>
        <taxon>Metazoa</taxon>
        <taxon>Cnidaria</taxon>
        <taxon>Anthozoa</taxon>
        <taxon>Hexacorallia</taxon>
        <taxon>Scleractinia</taxon>
        <taxon>Caryophylliina</taxon>
        <taxon>Caryophylliidae</taxon>
        <taxon>Desmophyllum</taxon>
    </lineage>
</organism>